<dbReference type="SMART" id="SM00346">
    <property type="entry name" value="HTH_ICLR"/>
    <property type="match status" value="1"/>
</dbReference>
<dbReference type="EMBL" id="NDYE01000001">
    <property type="protein sequence ID" value="OXZ35073.1"/>
    <property type="molecule type" value="Genomic_DNA"/>
</dbReference>
<feature type="domain" description="IclR-ED" evidence="5">
    <location>
        <begin position="63"/>
        <end position="244"/>
    </location>
</feature>
<dbReference type="GO" id="GO:0003700">
    <property type="term" value="F:DNA-binding transcription factor activity"/>
    <property type="evidence" value="ECO:0007669"/>
    <property type="project" value="TreeGrafter"/>
</dbReference>
<dbReference type="InterPro" id="IPR029016">
    <property type="entry name" value="GAF-like_dom_sf"/>
</dbReference>
<dbReference type="InterPro" id="IPR036390">
    <property type="entry name" value="WH_DNA-bd_sf"/>
</dbReference>
<dbReference type="Pfam" id="PF09339">
    <property type="entry name" value="HTH_IclR"/>
    <property type="match status" value="1"/>
</dbReference>
<dbReference type="InterPro" id="IPR050707">
    <property type="entry name" value="HTH_MetabolicPath_Reg"/>
</dbReference>
<sequence>MHKPTQRVIDILNFLETKPKGATQTEISNETSIPKSTLFPILKTLEENRFLICEDGYYKIGIMMWCIGQNFSKSSVILELIKEKMQEIVTEVNEICQLSILTGQYTTYIEKVNPKQPVQLISSVGKMIPAYATSLGKSLLSNLNYDELKKIYPNGLTALTENTITDIDVLYNQIQDIRKYGYSYEVEESMRDIICFAVPLSHGDEVEYAISVSIPKYRATKSKKEKIIKCLLQKKEEINEIINKFE</sequence>
<dbReference type="InterPro" id="IPR014757">
    <property type="entry name" value="Tscrpt_reg_IclR_C"/>
</dbReference>
<dbReference type="GO" id="GO:0045892">
    <property type="term" value="P:negative regulation of DNA-templated transcription"/>
    <property type="evidence" value="ECO:0007669"/>
    <property type="project" value="TreeGrafter"/>
</dbReference>
<dbReference type="PANTHER" id="PTHR30136">
    <property type="entry name" value="HELIX-TURN-HELIX TRANSCRIPTIONAL REGULATOR, ICLR FAMILY"/>
    <property type="match status" value="1"/>
</dbReference>
<dbReference type="GO" id="GO:0003677">
    <property type="term" value="F:DNA binding"/>
    <property type="evidence" value="ECO:0007669"/>
    <property type="project" value="UniProtKB-KW"/>
</dbReference>
<name>A0A233VRT1_FINMA</name>
<evidence type="ECO:0000256" key="3">
    <source>
        <dbReference type="ARBA" id="ARBA00023163"/>
    </source>
</evidence>
<dbReference type="InterPro" id="IPR036388">
    <property type="entry name" value="WH-like_DNA-bd_sf"/>
</dbReference>
<evidence type="ECO:0000256" key="2">
    <source>
        <dbReference type="ARBA" id="ARBA00023125"/>
    </source>
</evidence>
<accession>A0A233VRT1</accession>
<reference evidence="7" key="1">
    <citation type="submission" date="2017-04" db="EMBL/GenBank/DDBJ databases">
        <title>Finegoldia magna isolated from orthopedic joint implant-associated infections.</title>
        <authorList>
            <person name="Bjorklund S."/>
            <person name="Bruggemann H."/>
            <person name="Jensen A."/>
            <person name="Hellmark B."/>
            <person name="Soderquist B."/>
        </authorList>
    </citation>
    <scope>NUCLEOTIDE SEQUENCE [LARGE SCALE GENOMIC DNA]</scope>
    <source>
        <strain evidence="7">12T273</strain>
    </source>
</reference>
<dbReference type="InterPro" id="IPR005471">
    <property type="entry name" value="Tscrpt_reg_IclR_N"/>
</dbReference>
<evidence type="ECO:0000259" key="4">
    <source>
        <dbReference type="PROSITE" id="PS51077"/>
    </source>
</evidence>
<dbReference type="Gene3D" id="3.30.450.40">
    <property type="match status" value="1"/>
</dbReference>
<keyword evidence="3" id="KW-0804">Transcription</keyword>
<evidence type="ECO:0008006" key="8">
    <source>
        <dbReference type="Google" id="ProtNLM"/>
    </source>
</evidence>
<keyword evidence="1" id="KW-0805">Transcription regulation</keyword>
<protein>
    <recommendedName>
        <fullName evidence="8">IclR family transcriptional regulator</fullName>
    </recommendedName>
</protein>
<dbReference type="PANTHER" id="PTHR30136:SF24">
    <property type="entry name" value="HTH-TYPE TRANSCRIPTIONAL REPRESSOR ALLR"/>
    <property type="match status" value="1"/>
</dbReference>
<dbReference type="PROSITE" id="PS51077">
    <property type="entry name" value="HTH_ICLR"/>
    <property type="match status" value="1"/>
</dbReference>
<dbReference type="RefSeq" id="WP_094207853.1">
    <property type="nucleotide sequence ID" value="NZ_JBKVCU010000001.1"/>
</dbReference>
<dbReference type="SUPFAM" id="SSF55781">
    <property type="entry name" value="GAF domain-like"/>
    <property type="match status" value="1"/>
</dbReference>
<dbReference type="Proteomes" id="UP000215546">
    <property type="component" value="Unassembled WGS sequence"/>
</dbReference>
<comment type="caution">
    <text evidence="6">The sequence shown here is derived from an EMBL/GenBank/DDBJ whole genome shotgun (WGS) entry which is preliminary data.</text>
</comment>
<dbReference type="PROSITE" id="PS51078">
    <property type="entry name" value="ICLR_ED"/>
    <property type="match status" value="1"/>
</dbReference>
<proteinExistence type="predicted"/>
<evidence type="ECO:0000313" key="6">
    <source>
        <dbReference type="EMBL" id="OXZ35073.1"/>
    </source>
</evidence>
<evidence type="ECO:0000313" key="7">
    <source>
        <dbReference type="Proteomes" id="UP000215546"/>
    </source>
</evidence>
<keyword evidence="2" id="KW-0238">DNA-binding</keyword>
<dbReference type="Gene3D" id="1.10.10.10">
    <property type="entry name" value="Winged helix-like DNA-binding domain superfamily/Winged helix DNA-binding domain"/>
    <property type="match status" value="1"/>
</dbReference>
<organism evidence="6 7">
    <name type="scientific">Finegoldia magna</name>
    <name type="common">Peptostreptococcus magnus</name>
    <dbReference type="NCBI Taxonomy" id="1260"/>
    <lineage>
        <taxon>Bacteria</taxon>
        <taxon>Bacillati</taxon>
        <taxon>Bacillota</taxon>
        <taxon>Tissierellia</taxon>
        <taxon>Tissierellales</taxon>
        <taxon>Peptoniphilaceae</taxon>
        <taxon>Finegoldia</taxon>
    </lineage>
</organism>
<dbReference type="AlphaFoldDB" id="A0A233VRT1"/>
<gene>
    <name evidence="6" type="ORF">B9N55_00240</name>
</gene>
<evidence type="ECO:0000259" key="5">
    <source>
        <dbReference type="PROSITE" id="PS51078"/>
    </source>
</evidence>
<evidence type="ECO:0000256" key="1">
    <source>
        <dbReference type="ARBA" id="ARBA00023015"/>
    </source>
</evidence>
<dbReference type="SUPFAM" id="SSF46785">
    <property type="entry name" value="Winged helix' DNA-binding domain"/>
    <property type="match status" value="1"/>
</dbReference>
<dbReference type="Pfam" id="PF01614">
    <property type="entry name" value="IclR_C"/>
    <property type="match status" value="1"/>
</dbReference>
<feature type="domain" description="HTH iclR-type" evidence="4">
    <location>
        <begin position="2"/>
        <end position="62"/>
    </location>
</feature>